<keyword evidence="3" id="KW-1185">Reference proteome</keyword>
<dbReference type="eggNOG" id="COG2230">
    <property type="taxonomic scope" value="Bacteria"/>
</dbReference>
<dbReference type="STRING" id="76728.AQ490_09425"/>
<reference evidence="2 3" key="1">
    <citation type="submission" date="2015-10" db="EMBL/GenBank/DDBJ databases">
        <title>Draft genome sequence of pyrrolomycin-producing Streptomyces vitaminophilus.</title>
        <authorList>
            <person name="Graham D.E."/>
            <person name="Mahan K.M."/>
            <person name="Klingeman D.M."/>
            <person name="Hettich R.L."/>
            <person name="Parry R.J."/>
        </authorList>
    </citation>
    <scope>NUCLEOTIDE SEQUENCE [LARGE SCALE GENOMIC DNA]</scope>
    <source>
        <strain evidence="2 3">ATCC 31673</strain>
    </source>
</reference>
<dbReference type="Pfam" id="PF08242">
    <property type="entry name" value="Methyltransf_12"/>
    <property type="match status" value="1"/>
</dbReference>
<dbReference type="CDD" id="cd02440">
    <property type="entry name" value="AdoMet_MTases"/>
    <property type="match status" value="1"/>
</dbReference>
<proteinExistence type="predicted"/>
<dbReference type="SUPFAM" id="SSF53335">
    <property type="entry name" value="S-adenosyl-L-methionine-dependent methyltransferases"/>
    <property type="match status" value="1"/>
</dbReference>
<dbReference type="EMBL" id="LLZU01000038">
    <property type="protein sequence ID" value="KRV46972.1"/>
    <property type="molecule type" value="Genomic_DNA"/>
</dbReference>
<sequence>MLMTDLEIRHHAYSHLDFNSPLSDFRADSLLDSLRPLAGARVVDLGCGWAELLLRLLAAEPTASGVGVDRDARVLDRARVNAEARGLSDRLRLERAEAATWTGGPADVVIVIGASHAFGGTRQALRAVSPLLAEGGRVLLGEGFWQHPPTPEALAALEAGPDDFGSLSELVGLAAESGYRPLEFSVASEEEWDTFESRWCGGLERWAREHPEDPGAGPARELADEHRTQYLAGYRGVFGLAYLTLVAEPSGR</sequence>
<protein>
    <recommendedName>
        <fullName evidence="1">Methyltransferase type 12 domain-containing protein</fullName>
    </recommendedName>
</protein>
<evidence type="ECO:0000259" key="1">
    <source>
        <dbReference type="Pfam" id="PF08242"/>
    </source>
</evidence>
<comment type="caution">
    <text evidence="2">The sequence shown here is derived from an EMBL/GenBank/DDBJ whole genome shotgun (WGS) entry which is preliminary data.</text>
</comment>
<dbReference type="AlphaFoldDB" id="A0A0T6LM81"/>
<dbReference type="Proteomes" id="UP000050867">
    <property type="component" value="Unassembled WGS sequence"/>
</dbReference>
<gene>
    <name evidence="2" type="ORF">AQ490_09425</name>
</gene>
<dbReference type="InterPro" id="IPR029063">
    <property type="entry name" value="SAM-dependent_MTases_sf"/>
</dbReference>
<dbReference type="InterPro" id="IPR013217">
    <property type="entry name" value="Methyltransf_12"/>
</dbReference>
<evidence type="ECO:0000313" key="3">
    <source>
        <dbReference type="Proteomes" id="UP000050867"/>
    </source>
</evidence>
<dbReference type="Gene3D" id="3.40.50.150">
    <property type="entry name" value="Vaccinia Virus protein VP39"/>
    <property type="match status" value="1"/>
</dbReference>
<accession>A0A0T6LM81</accession>
<organism evidence="2 3">
    <name type="scientific">Wenjunlia vitaminophila</name>
    <name type="common">Streptomyces vitaminophilus</name>
    <dbReference type="NCBI Taxonomy" id="76728"/>
    <lineage>
        <taxon>Bacteria</taxon>
        <taxon>Bacillati</taxon>
        <taxon>Actinomycetota</taxon>
        <taxon>Actinomycetes</taxon>
        <taxon>Kitasatosporales</taxon>
        <taxon>Streptomycetaceae</taxon>
        <taxon>Wenjunlia</taxon>
    </lineage>
</organism>
<evidence type="ECO:0000313" key="2">
    <source>
        <dbReference type="EMBL" id="KRV46972.1"/>
    </source>
</evidence>
<name>A0A0T6LM81_WENVI</name>
<feature type="domain" description="Methyltransferase type 12" evidence="1">
    <location>
        <begin position="43"/>
        <end position="138"/>
    </location>
</feature>